<keyword evidence="2" id="KW-0863">Zinc-finger</keyword>
<dbReference type="PANTHER" id="PTHR33823:SF4">
    <property type="entry name" value="GENERAL STRESS PROTEIN 16O"/>
    <property type="match status" value="1"/>
</dbReference>
<evidence type="ECO:0000256" key="4">
    <source>
        <dbReference type="PROSITE-ProRule" id="PRU00510"/>
    </source>
</evidence>
<dbReference type="SUPFAM" id="SSF109635">
    <property type="entry name" value="DnaK suppressor protein DksA, alpha-hairpin domain"/>
    <property type="match status" value="1"/>
</dbReference>
<evidence type="ECO:0000256" key="2">
    <source>
        <dbReference type="ARBA" id="ARBA00022771"/>
    </source>
</evidence>
<feature type="region of interest" description="Disordered" evidence="5">
    <location>
        <begin position="144"/>
        <end position="180"/>
    </location>
</feature>
<evidence type="ECO:0000256" key="3">
    <source>
        <dbReference type="ARBA" id="ARBA00022833"/>
    </source>
</evidence>
<evidence type="ECO:0000259" key="6">
    <source>
        <dbReference type="Pfam" id="PF01258"/>
    </source>
</evidence>
<reference evidence="7 8" key="1">
    <citation type="submission" date="2020-08" db="EMBL/GenBank/DDBJ databases">
        <title>Genomic Encyclopedia of Type Strains, Phase III (KMG-III): the genomes of soil and plant-associated and newly described type strains.</title>
        <authorList>
            <person name="Whitman W."/>
        </authorList>
    </citation>
    <scope>NUCLEOTIDE SEQUENCE [LARGE SCALE GENOMIC DNA]</scope>
    <source>
        <strain evidence="7 8">CECT 8234</strain>
    </source>
</reference>
<dbReference type="EMBL" id="JACHXW010000002">
    <property type="protein sequence ID" value="MBB3151028.1"/>
    <property type="molecule type" value="Genomic_DNA"/>
</dbReference>
<sequence length="180" mass="19518">MEQLTDKQLRDLKHMLMEEKNELSAHFAGNDGTGGIINSLSADDAGELSSYDNHPADLGTETFEKSRDMAIDETLSGQLEEVNGALERIDMGRYGSCDVCETSIPYERLLAVPTTTRCIEHAEHTGMTNARPVEEQVMTTPPAGVGAGRQRAAGHFDEADAWSSVQQYGNASDTVNPDAD</sequence>
<comment type="caution">
    <text evidence="7">The sequence shown here is derived from an EMBL/GenBank/DDBJ whole genome shotgun (WGS) entry which is preliminary data.</text>
</comment>
<evidence type="ECO:0000313" key="7">
    <source>
        <dbReference type="EMBL" id="MBB3151028.1"/>
    </source>
</evidence>
<dbReference type="RefSeq" id="WP_183559534.1">
    <property type="nucleotide sequence ID" value="NZ_CBCSLB010000009.1"/>
</dbReference>
<accession>A0A7W5G970</accession>
<dbReference type="GO" id="GO:0008270">
    <property type="term" value="F:zinc ion binding"/>
    <property type="evidence" value="ECO:0007669"/>
    <property type="project" value="UniProtKB-KW"/>
</dbReference>
<organism evidence="7 8">
    <name type="scientific">Paenibacillus endophyticus</name>
    <dbReference type="NCBI Taxonomy" id="1294268"/>
    <lineage>
        <taxon>Bacteria</taxon>
        <taxon>Bacillati</taxon>
        <taxon>Bacillota</taxon>
        <taxon>Bacilli</taxon>
        <taxon>Bacillales</taxon>
        <taxon>Paenibacillaceae</taxon>
        <taxon>Paenibacillus</taxon>
    </lineage>
</organism>
<keyword evidence="3" id="KW-0862">Zinc</keyword>
<feature type="compositionally biased region" description="Polar residues" evidence="5">
    <location>
        <begin position="163"/>
        <end position="180"/>
    </location>
</feature>
<dbReference type="PROSITE" id="PS51128">
    <property type="entry name" value="ZF_DKSA_2"/>
    <property type="match status" value="1"/>
</dbReference>
<keyword evidence="8" id="KW-1185">Reference proteome</keyword>
<dbReference type="InterPro" id="IPR037187">
    <property type="entry name" value="DnaK_N"/>
</dbReference>
<evidence type="ECO:0000256" key="1">
    <source>
        <dbReference type="ARBA" id="ARBA00022723"/>
    </source>
</evidence>
<dbReference type="AlphaFoldDB" id="A0A7W5G970"/>
<dbReference type="InterPro" id="IPR000962">
    <property type="entry name" value="Znf_DskA_TraR"/>
</dbReference>
<keyword evidence="1" id="KW-0479">Metal-binding</keyword>
<evidence type="ECO:0000313" key="8">
    <source>
        <dbReference type="Proteomes" id="UP000518605"/>
    </source>
</evidence>
<dbReference type="SUPFAM" id="SSF57716">
    <property type="entry name" value="Glucocorticoid receptor-like (DNA-binding domain)"/>
    <property type="match status" value="1"/>
</dbReference>
<name>A0A7W5G970_9BACL</name>
<feature type="zinc finger region" description="dksA C4-type" evidence="4">
    <location>
        <begin position="97"/>
        <end position="121"/>
    </location>
</feature>
<dbReference type="NCBIfam" id="TIGR02890">
    <property type="entry name" value="bacill_yteA"/>
    <property type="match status" value="1"/>
</dbReference>
<dbReference type="Pfam" id="PF01258">
    <property type="entry name" value="zf-dskA_traR"/>
    <property type="match status" value="1"/>
</dbReference>
<feature type="domain" description="Zinc finger DksA/TraR C4-type" evidence="6">
    <location>
        <begin position="92"/>
        <end position="120"/>
    </location>
</feature>
<dbReference type="PANTHER" id="PTHR33823">
    <property type="entry name" value="RNA POLYMERASE-BINDING TRANSCRIPTION FACTOR DKSA-RELATED"/>
    <property type="match status" value="1"/>
</dbReference>
<dbReference type="Gene3D" id="1.20.120.910">
    <property type="entry name" value="DksA, coiled-coil domain"/>
    <property type="match status" value="1"/>
</dbReference>
<protein>
    <submittedName>
        <fullName evidence="7">YteA family regulatory protein</fullName>
    </submittedName>
</protein>
<dbReference type="Proteomes" id="UP000518605">
    <property type="component" value="Unassembled WGS sequence"/>
</dbReference>
<proteinExistence type="predicted"/>
<gene>
    <name evidence="7" type="ORF">FHS16_001062</name>
</gene>
<evidence type="ECO:0000256" key="5">
    <source>
        <dbReference type="SAM" id="MobiDB-lite"/>
    </source>
</evidence>
<dbReference type="InterPro" id="IPR014240">
    <property type="entry name" value="YteA"/>
</dbReference>